<name>A0A1M6MXU5_9FLAO</name>
<dbReference type="AlphaFoldDB" id="A0A1M6MXU5"/>
<sequence length="175" mass="21045">MSILLKFFNFLVFMFFMSSYFVYLFFAIIQIWELKMNNNILSSFMIALYGLIIVYLISLFAFQKLYYKNSILRSIVFASIINFFISLVLFILSSIISDNDFVNSIISFEKIESIILSYDSIREMYCALEFLTIEELNKYKKPILNLFTYCFGILMIFFFKTILIVYKYKDRLYFF</sequence>
<feature type="transmembrane region" description="Helical" evidence="1">
    <location>
        <begin position="44"/>
        <end position="62"/>
    </location>
</feature>
<organism evidence="2 3">
    <name type="scientific">Arenibacter nanhaiticus</name>
    <dbReference type="NCBI Taxonomy" id="558155"/>
    <lineage>
        <taxon>Bacteria</taxon>
        <taxon>Pseudomonadati</taxon>
        <taxon>Bacteroidota</taxon>
        <taxon>Flavobacteriia</taxon>
        <taxon>Flavobacteriales</taxon>
        <taxon>Flavobacteriaceae</taxon>
        <taxon>Arenibacter</taxon>
    </lineage>
</organism>
<proteinExistence type="predicted"/>
<evidence type="ECO:0000313" key="3">
    <source>
        <dbReference type="Proteomes" id="UP000184231"/>
    </source>
</evidence>
<feature type="transmembrane region" description="Helical" evidence="1">
    <location>
        <begin position="146"/>
        <end position="166"/>
    </location>
</feature>
<evidence type="ECO:0000313" key="2">
    <source>
        <dbReference type="EMBL" id="SHJ88278.1"/>
    </source>
</evidence>
<keyword evidence="1" id="KW-1133">Transmembrane helix</keyword>
<reference evidence="2 3" key="1">
    <citation type="submission" date="2016-11" db="EMBL/GenBank/DDBJ databases">
        <authorList>
            <person name="Jaros S."/>
            <person name="Januszkiewicz K."/>
            <person name="Wedrychowicz H."/>
        </authorList>
    </citation>
    <scope>NUCLEOTIDE SEQUENCE [LARGE SCALE GENOMIC DNA]</scope>
    <source>
        <strain evidence="2 3">CGMCC 1.8863</strain>
    </source>
</reference>
<keyword evidence="3" id="KW-1185">Reference proteome</keyword>
<feature type="transmembrane region" description="Helical" evidence="1">
    <location>
        <begin position="7"/>
        <end position="32"/>
    </location>
</feature>
<protein>
    <submittedName>
        <fullName evidence="2">Uncharacterized protein</fullName>
    </submittedName>
</protein>
<dbReference type="STRING" id="558155.SAMN04487911_1506"/>
<feature type="transmembrane region" description="Helical" evidence="1">
    <location>
        <begin position="74"/>
        <end position="96"/>
    </location>
</feature>
<keyword evidence="1" id="KW-0812">Transmembrane</keyword>
<gene>
    <name evidence="2" type="ORF">SAMN04487911_1506</name>
</gene>
<accession>A0A1M6MXU5</accession>
<dbReference type="EMBL" id="FQYX01000050">
    <property type="protein sequence ID" value="SHJ88278.1"/>
    <property type="molecule type" value="Genomic_DNA"/>
</dbReference>
<keyword evidence="1" id="KW-0472">Membrane</keyword>
<dbReference type="Proteomes" id="UP000184231">
    <property type="component" value="Unassembled WGS sequence"/>
</dbReference>
<evidence type="ECO:0000256" key="1">
    <source>
        <dbReference type="SAM" id="Phobius"/>
    </source>
</evidence>